<organism evidence="2 3">
    <name type="scientific">Coprinellus micaceus</name>
    <name type="common">Glistening ink-cap mushroom</name>
    <name type="synonym">Coprinus micaceus</name>
    <dbReference type="NCBI Taxonomy" id="71717"/>
    <lineage>
        <taxon>Eukaryota</taxon>
        <taxon>Fungi</taxon>
        <taxon>Dikarya</taxon>
        <taxon>Basidiomycota</taxon>
        <taxon>Agaricomycotina</taxon>
        <taxon>Agaricomycetes</taxon>
        <taxon>Agaricomycetidae</taxon>
        <taxon>Agaricales</taxon>
        <taxon>Agaricineae</taxon>
        <taxon>Psathyrellaceae</taxon>
        <taxon>Coprinellus</taxon>
    </lineage>
</organism>
<reference evidence="2 3" key="1">
    <citation type="journal article" date="2019" name="Nat. Ecol. Evol.">
        <title>Megaphylogeny resolves global patterns of mushroom evolution.</title>
        <authorList>
            <person name="Varga T."/>
            <person name="Krizsan K."/>
            <person name="Foldi C."/>
            <person name="Dima B."/>
            <person name="Sanchez-Garcia M."/>
            <person name="Sanchez-Ramirez S."/>
            <person name="Szollosi G.J."/>
            <person name="Szarkandi J.G."/>
            <person name="Papp V."/>
            <person name="Albert L."/>
            <person name="Andreopoulos W."/>
            <person name="Angelini C."/>
            <person name="Antonin V."/>
            <person name="Barry K.W."/>
            <person name="Bougher N.L."/>
            <person name="Buchanan P."/>
            <person name="Buyck B."/>
            <person name="Bense V."/>
            <person name="Catcheside P."/>
            <person name="Chovatia M."/>
            <person name="Cooper J."/>
            <person name="Damon W."/>
            <person name="Desjardin D."/>
            <person name="Finy P."/>
            <person name="Geml J."/>
            <person name="Haridas S."/>
            <person name="Hughes K."/>
            <person name="Justo A."/>
            <person name="Karasinski D."/>
            <person name="Kautmanova I."/>
            <person name="Kiss B."/>
            <person name="Kocsube S."/>
            <person name="Kotiranta H."/>
            <person name="LaButti K.M."/>
            <person name="Lechner B.E."/>
            <person name="Liimatainen K."/>
            <person name="Lipzen A."/>
            <person name="Lukacs Z."/>
            <person name="Mihaltcheva S."/>
            <person name="Morgado L.N."/>
            <person name="Niskanen T."/>
            <person name="Noordeloos M.E."/>
            <person name="Ohm R.A."/>
            <person name="Ortiz-Santana B."/>
            <person name="Ovrebo C."/>
            <person name="Racz N."/>
            <person name="Riley R."/>
            <person name="Savchenko A."/>
            <person name="Shiryaev A."/>
            <person name="Soop K."/>
            <person name="Spirin V."/>
            <person name="Szebenyi C."/>
            <person name="Tomsovsky M."/>
            <person name="Tulloss R.E."/>
            <person name="Uehling J."/>
            <person name="Grigoriev I.V."/>
            <person name="Vagvolgyi C."/>
            <person name="Papp T."/>
            <person name="Martin F.M."/>
            <person name="Miettinen O."/>
            <person name="Hibbett D.S."/>
            <person name="Nagy L.G."/>
        </authorList>
    </citation>
    <scope>NUCLEOTIDE SEQUENCE [LARGE SCALE GENOMIC DNA]</scope>
    <source>
        <strain evidence="2 3">FP101781</strain>
    </source>
</reference>
<keyword evidence="3" id="KW-1185">Reference proteome</keyword>
<dbReference type="InterPro" id="IPR006073">
    <property type="entry name" value="GTP-bd"/>
</dbReference>
<accession>A0A4Y7THY2</accession>
<sequence>MQAEPPKIRHNVVLFGETGVGKSSVINMLLGTEEATVSPNALGCTLSSTGYEGAIGEQNYTFWDTIGLNEGDQGKVPNMTAVTALYHLLKSLSNKGGVSLLVFCMRSPRITDAGHKNWLLFRDIICQGRVPTVLAVTHLDSQEAMDGWWSENEQAFVGQYGICPSKEVQRVFSGGEDIHSDDGVACITATKGKFKRGHYVNEEEYEESCVKIRRLVFEFHSPYPWKVNPVAWFNRVVEEVDRKFLCFQWKGQQVRLEAGQAIEDLMSRWKITEAQAKEVAGKLEGGGRGLLEQVKAIGQALERWMGV</sequence>
<dbReference type="Proteomes" id="UP000298030">
    <property type="component" value="Unassembled WGS sequence"/>
</dbReference>
<dbReference type="AlphaFoldDB" id="A0A4Y7THY2"/>
<evidence type="ECO:0000313" key="2">
    <source>
        <dbReference type="EMBL" id="TEB33773.1"/>
    </source>
</evidence>
<feature type="domain" description="G" evidence="1">
    <location>
        <begin position="11"/>
        <end position="75"/>
    </location>
</feature>
<dbReference type="EMBL" id="QPFP01000011">
    <property type="protein sequence ID" value="TEB33773.1"/>
    <property type="molecule type" value="Genomic_DNA"/>
</dbReference>
<dbReference type="GO" id="GO:0005525">
    <property type="term" value="F:GTP binding"/>
    <property type="evidence" value="ECO:0007669"/>
    <property type="project" value="InterPro"/>
</dbReference>
<proteinExistence type="predicted"/>
<evidence type="ECO:0000313" key="3">
    <source>
        <dbReference type="Proteomes" id="UP000298030"/>
    </source>
</evidence>
<dbReference type="Pfam" id="PF01926">
    <property type="entry name" value="MMR_HSR1"/>
    <property type="match status" value="1"/>
</dbReference>
<dbReference type="OrthoDB" id="8954335at2759"/>
<dbReference type="Gene3D" id="3.40.50.300">
    <property type="entry name" value="P-loop containing nucleotide triphosphate hydrolases"/>
    <property type="match status" value="1"/>
</dbReference>
<comment type="caution">
    <text evidence="2">The sequence shown here is derived from an EMBL/GenBank/DDBJ whole genome shotgun (WGS) entry which is preliminary data.</text>
</comment>
<dbReference type="STRING" id="71717.A0A4Y7THY2"/>
<protein>
    <recommendedName>
        <fullName evidence="1">G domain-containing protein</fullName>
    </recommendedName>
</protein>
<dbReference type="SUPFAM" id="SSF52540">
    <property type="entry name" value="P-loop containing nucleoside triphosphate hydrolases"/>
    <property type="match status" value="1"/>
</dbReference>
<name>A0A4Y7THY2_COPMI</name>
<gene>
    <name evidence="2" type="ORF">FA13DRAFT_111745</name>
</gene>
<dbReference type="CDD" id="cd00882">
    <property type="entry name" value="Ras_like_GTPase"/>
    <property type="match status" value="1"/>
</dbReference>
<dbReference type="InterPro" id="IPR027417">
    <property type="entry name" value="P-loop_NTPase"/>
</dbReference>
<evidence type="ECO:0000259" key="1">
    <source>
        <dbReference type="Pfam" id="PF01926"/>
    </source>
</evidence>